<dbReference type="InterPro" id="IPR040151">
    <property type="entry name" value="Gfd2/YDR514C-like"/>
</dbReference>
<dbReference type="SUPFAM" id="SSF53098">
    <property type="entry name" value="Ribonuclease H-like"/>
    <property type="match status" value="1"/>
</dbReference>
<dbReference type="InterPro" id="IPR036397">
    <property type="entry name" value="RNaseH_sf"/>
</dbReference>
<dbReference type="InterPro" id="IPR012337">
    <property type="entry name" value="RNaseH-like_sf"/>
</dbReference>
<protein>
    <recommendedName>
        <fullName evidence="2">Gfd2/YDR514C-like C-terminal domain-containing protein</fullName>
    </recommendedName>
</protein>
<accession>A0A7R7XJ93</accession>
<dbReference type="InterPro" id="IPR048519">
    <property type="entry name" value="Gfd2/YDR514C-like_C"/>
</dbReference>
<dbReference type="GO" id="GO:0003676">
    <property type="term" value="F:nucleic acid binding"/>
    <property type="evidence" value="ECO:0007669"/>
    <property type="project" value="InterPro"/>
</dbReference>
<keyword evidence="4" id="KW-1185">Reference proteome</keyword>
<name>A0A7R7XJ93_9EURO</name>
<dbReference type="Proteomes" id="UP000654913">
    <property type="component" value="Chromosome 3"/>
</dbReference>
<dbReference type="Pfam" id="PF21762">
    <property type="entry name" value="DEDDh_C"/>
    <property type="match status" value="1"/>
</dbReference>
<dbReference type="GeneID" id="64972495"/>
<feature type="compositionally biased region" description="Basic and acidic residues" evidence="1">
    <location>
        <begin position="193"/>
        <end position="204"/>
    </location>
</feature>
<evidence type="ECO:0000313" key="3">
    <source>
        <dbReference type="EMBL" id="BCS22490.1"/>
    </source>
</evidence>
<dbReference type="EMBL" id="AP024445">
    <property type="protein sequence ID" value="BCS22490.1"/>
    <property type="molecule type" value="Genomic_DNA"/>
</dbReference>
<dbReference type="Gene3D" id="3.30.420.10">
    <property type="entry name" value="Ribonuclease H-like superfamily/Ribonuclease H"/>
    <property type="match status" value="1"/>
</dbReference>
<evidence type="ECO:0000256" key="1">
    <source>
        <dbReference type="SAM" id="MobiDB-lite"/>
    </source>
</evidence>
<dbReference type="AlphaFoldDB" id="A0A7R7XJ93"/>
<dbReference type="RefSeq" id="XP_041554684.1">
    <property type="nucleotide sequence ID" value="XM_041701839.1"/>
</dbReference>
<feature type="domain" description="Gfd2/YDR514C-like C-terminal" evidence="2">
    <location>
        <begin position="311"/>
        <end position="503"/>
    </location>
</feature>
<sequence length="540" mass="60515">MGATERLELLFAQDSAILQINTHLRPAPPALPIAESTTADHTVLPLSESSGNRSDKLSVSVEEAKSISPVLDAVHGPHDTAPSPHDGTFCPMTAISKFPYHHIRGDLMQRVVSKFFDKGQFWDRPWDLYYIHTPARLGGRPLVLVPASQVRKFFRDINNALECTLSLPPDEEKGLVLRFNRDGFPQPTLLGHSDSRATKDRLESDIPSNGSLKVRPGEMDEQWIAFEKMMEAAVSSAKSKSKSKAKKQRLRIQRDLNTQDTIRRAQCYLGLRADSTDLIDCKWDEDSLPDPESPRLVVDKPAPYPFWREPIFISIDVEVNERCHTEVTEIGISTLDTRELIGLAPGQRGEEWQSHIQSRHLRVEEYARHVNRLYVRGCPDNFDFGTSEWVSSDDISTTVQKSFAHPTFFDGPDKKPRPLVLVGHSLDADIQYLQLANVEMVEESSGTSKFADRIDTASSFQLIRGELEPRSLGAVIYELGMTGWNLHNAGNDARYTLQALVAMLVAHRIDSQSTSTSQEACKEEFVVLAPHATVTLEEHS</sequence>
<evidence type="ECO:0000259" key="2">
    <source>
        <dbReference type="Pfam" id="PF21762"/>
    </source>
</evidence>
<dbReference type="KEGG" id="apuu:APUU_30715S"/>
<reference evidence="3" key="2">
    <citation type="submission" date="2021-02" db="EMBL/GenBank/DDBJ databases">
        <title>Aspergillus puulaauensis MK2 genome sequence.</title>
        <authorList>
            <person name="Futagami T."/>
            <person name="Mori K."/>
            <person name="Kadooka C."/>
            <person name="Tanaka T."/>
        </authorList>
    </citation>
    <scope>NUCLEOTIDE SEQUENCE</scope>
    <source>
        <strain evidence="3">MK2</strain>
    </source>
</reference>
<dbReference type="GO" id="GO:0005634">
    <property type="term" value="C:nucleus"/>
    <property type="evidence" value="ECO:0007669"/>
    <property type="project" value="TreeGrafter"/>
</dbReference>
<evidence type="ECO:0000313" key="4">
    <source>
        <dbReference type="Proteomes" id="UP000654913"/>
    </source>
</evidence>
<dbReference type="PANTHER" id="PTHR28083">
    <property type="entry name" value="GOOD FOR FULL DBP5 ACTIVITY PROTEIN 2"/>
    <property type="match status" value="1"/>
</dbReference>
<organism evidence="3 4">
    <name type="scientific">Aspergillus puulaauensis</name>
    <dbReference type="NCBI Taxonomy" id="1220207"/>
    <lineage>
        <taxon>Eukaryota</taxon>
        <taxon>Fungi</taxon>
        <taxon>Dikarya</taxon>
        <taxon>Ascomycota</taxon>
        <taxon>Pezizomycotina</taxon>
        <taxon>Eurotiomycetes</taxon>
        <taxon>Eurotiomycetidae</taxon>
        <taxon>Eurotiales</taxon>
        <taxon>Aspergillaceae</taxon>
        <taxon>Aspergillus</taxon>
    </lineage>
</organism>
<dbReference type="PANTHER" id="PTHR28083:SF1">
    <property type="entry name" value="GOOD FOR FULL DBP5 ACTIVITY PROTEIN 2"/>
    <property type="match status" value="1"/>
</dbReference>
<dbReference type="OrthoDB" id="5953249at2759"/>
<reference evidence="3" key="1">
    <citation type="submission" date="2021-01" db="EMBL/GenBank/DDBJ databases">
        <authorList>
            <consortium name="Aspergillus puulaauensis MK2 genome sequencing consortium"/>
            <person name="Kazuki M."/>
            <person name="Futagami T."/>
        </authorList>
    </citation>
    <scope>NUCLEOTIDE SEQUENCE</scope>
    <source>
        <strain evidence="3">MK2</strain>
    </source>
</reference>
<feature type="region of interest" description="Disordered" evidence="1">
    <location>
        <begin position="187"/>
        <end position="213"/>
    </location>
</feature>
<gene>
    <name evidence="3" type="ORF">APUU_30715S</name>
</gene>
<proteinExistence type="predicted"/>